<dbReference type="Proteomes" id="UP001652740">
    <property type="component" value="Unplaced"/>
</dbReference>
<feature type="transmembrane region" description="Helical" evidence="2">
    <location>
        <begin position="722"/>
        <end position="741"/>
    </location>
</feature>
<feature type="transmembrane region" description="Helical" evidence="2">
    <location>
        <begin position="353"/>
        <end position="374"/>
    </location>
</feature>
<feature type="compositionally biased region" description="Polar residues" evidence="1">
    <location>
        <begin position="769"/>
        <end position="780"/>
    </location>
</feature>
<accession>A0ABM3MJM7</accession>
<feature type="transmembrane region" description="Helical" evidence="2">
    <location>
        <begin position="525"/>
        <end position="545"/>
    </location>
</feature>
<feature type="transmembrane region" description="Helical" evidence="2">
    <location>
        <begin position="685"/>
        <end position="702"/>
    </location>
</feature>
<dbReference type="Pfam" id="PF20146">
    <property type="entry name" value="NRF"/>
    <property type="match status" value="1"/>
</dbReference>
<feature type="chain" id="PRO_5045668304" evidence="3">
    <location>
        <begin position="31"/>
        <end position="780"/>
    </location>
</feature>
<feature type="region of interest" description="Disordered" evidence="1">
    <location>
        <begin position="756"/>
        <end position="780"/>
    </location>
</feature>
<feature type="compositionally biased region" description="Basic and acidic residues" evidence="1">
    <location>
        <begin position="759"/>
        <end position="768"/>
    </location>
</feature>
<keyword evidence="2" id="KW-0472">Membrane</keyword>
<dbReference type="InterPro" id="IPR006621">
    <property type="entry name" value="Nose-resist-to-fluoxetine_N"/>
</dbReference>
<feature type="transmembrane region" description="Helical" evidence="2">
    <location>
        <begin position="426"/>
        <end position="451"/>
    </location>
</feature>
<feature type="transmembrane region" description="Helical" evidence="2">
    <location>
        <begin position="394"/>
        <end position="414"/>
    </location>
</feature>
<evidence type="ECO:0000256" key="3">
    <source>
        <dbReference type="SAM" id="SignalP"/>
    </source>
</evidence>
<dbReference type="RefSeq" id="XP_052751582.1">
    <property type="nucleotide sequence ID" value="XM_052895622.1"/>
</dbReference>
<feature type="transmembrane region" description="Helical" evidence="2">
    <location>
        <begin position="498"/>
        <end position="518"/>
    </location>
</feature>
<dbReference type="PANTHER" id="PTHR11161">
    <property type="entry name" value="O-ACYLTRANSFERASE"/>
    <property type="match status" value="1"/>
</dbReference>
<dbReference type="SMART" id="SM00703">
    <property type="entry name" value="NRF"/>
    <property type="match status" value="1"/>
</dbReference>
<evidence type="ECO:0000313" key="5">
    <source>
        <dbReference type="Proteomes" id="UP001652740"/>
    </source>
</evidence>
<organism evidence="5 6">
    <name type="scientific">Galleria mellonella</name>
    <name type="common">Greater wax moth</name>
    <dbReference type="NCBI Taxonomy" id="7137"/>
    <lineage>
        <taxon>Eukaryota</taxon>
        <taxon>Metazoa</taxon>
        <taxon>Ecdysozoa</taxon>
        <taxon>Arthropoda</taxon>
        <taxon>Hexapoda</taxon>
        <taxon>Insecta</taxon>
        <taxon>Pterygota</taxon>
        <taxon>Neoptera</taxon>
        <taxon>Endopterygota</taxon>
        <taxon>Lepidoptera</taxon>
        <taxon>Glossata</taxon>
        <taxon>Ditrysia</taxon>
        <taxon>Pyraloidea</taxon>
        <taxon>Pyralidae</taxon>
        <taxon>Galleriinae</taxon>
        <taxon>Galleria</taxon>
    </lineage>
</organism>
<sequence>MRTQAARAHVFAMTTVGALLTITCAVAAAASNIDLNNTNIDNNVIKRIVTVLNSNRTLNSREFALLNRTAVNLGIESEMLTKLTSLVKQTYEQPNRDTASYAYEEGNKGSLPVEESPDYASSVVLASDLLSLTSAVANVKENVCREQGYKFLDGLLLNKRWALKMFDASAKSPQGLLFGSSFHLGNFDECLAIEDQVDDGTVVYGQYCLANIKWRRSEAHKKVRTGRGETLRWAICVPRVCDANAVQQFVSDVLSHTVGNTTTVQVTDRDCYTKQPLTVNSLDVAFLSLIFLFVAILIMSTSYEIYCIQWKRKRVSTIHDIITSFSIINNMKKILSTKQNNSLGLESITGIKVLAMIFIISGHASLFISVGPVMDAEAFDRILRNPANAFMENNMILVDTFLFLGAFLFSRILLPELDKRRGRLNILPILLFRYLRVTPAYAVVILFYMTWFPKIGDGPLWESKMRLEQDRCLESWWANILYVNNYVNTDKMCMFQSWYLSVDTQLFFFAPIFIFALWKWRRFGPMLLGVGLLISLLIPAVITYTRRLDPTLLLFAKEFSDLISNFYFKEAYIKTHMKITTYLMGLLTGYILHRIQKENYQMSRSLKVFGWITSIILGTVTTFSVSLFYQEWYQYNAIEAAAYISLHKLAWSIANGWMIIACVTGNGGILAKLFNWKLFVPLSRLTYCAYLVNGIVELFYIGQLRHPAHLTVLTVTANSISHLVLTFFLALLLCITFESPIHGIEKILLKKFVGPRASDNTREDKSQECSRSTSQSKLES</sequence>
<evidence type="ECO:0000259" key="4">
    <source>
        <dbReference type="SMART" id="SM00703"/>
    </source>
</evidence>
<dbReference type="Pfam" id="PF01757">
    <property type="entry name" value="Acyl_transf_3"/>
    <property type="match status" value="1"/>
</dbReference>
<reference evidence="6" key="1">
    <citation type="submission" date="2025-08" db="UniProtKB">
        <authorList>
            <consortium name="RefSeq"/>
        </authorList>
    </citation>
    <scope>IDENTIFICATION</scope>
    <source>
        <tissue evidence="6">Whole larvae</tissue>
    </source>
</reference>
<dbReference type="InterPro" id="IPR002656">
    <property type="entry name" value="Acyl_transf_3_dom"/>
</dbReference>
<evidence type="ECO:0000313" key="6">
    <source>
        <dbReference type="RefSeq" id="XP_052751582.1"/>
    </source>
</evidence>
<keyword evidence="5" id="KW-1185">Reference proteome</keyword>
<name>A0ABM3MJM7_GALME</name>
<keyword evidence="2" id="KW-1133">Transmembrane helix</keyword>
<gene>
    <name evidence="6" type="primary">LOC113523468</name>
</gene>
<feature type="transmembrane region" description="Helical" evidence="2">
    <location>
        <begin position="284"/>
        <end position="306"/>
    </location>
</feature>
<feature type="transmembrane region" description="Helical" evidence="2">
    <location>
        <begin position="579"/>
        <end position="596"/>
    </location>
</feature>
<proteinExistence type="predicted"/>
<dbReference type="PANTHER" id="PTHR11161:SF71">
    <property type="entry name" value="NOSE RESISTANT-TO-FLUOXETINE PROTEIN N-TERMINAL DOMAIN-CONTAINING PROTEIN"/>
    <property type="match status" value="1"/>
</dbReference>
<keyword evidence="2" id="KW-0812">Transmembrane</keyword>
<feature type="domain" description="Nose resistant-to-fluoxetine protein N-terminal" evidence="4">
    <location>
        <begin position="141"/>
        <end position="270"/>
    </location>
</feature>
<dbReference type="InterPro" id="IPR052728">
    <property type="entry name" value="O2_lipid_transport_reg"/>
</dbReference>
<keyword evidence="3" id="KW-0732">Signal</keyword>
<evidence type="ECO:0000256" key="2">
    <source>
        <dbReference type="SAM" id="Phobius"/>
    </source>
</evidence>
<feature type="transmembrane region" description="Helical" evidence="2">
    <location>
        <begin position="608"/>
        <end position="629"/>
    </location>
</feature>
<evidence type="ECO:0000256" key="1">
    <source>
        <dbReference type="SAM" id="MobiDB-lite"/>
    </source>
</evidence>
<feature type="transmembrane region" description="Helical" evidence="2">
    <location>
        <begin position="649"/>
        <end position="673"/>
    </location>
</feature>
<feature type="signal peptide" evidence="3">
    <location>
        <begin position="1"/>
        <end position="30"/>
    </location>
</feature>
<dbReference type="GeneID" id="113523468"/>
<protein>
    <submittedName>
        <fullName evidence="6">Nose resistant to fluoxetine protein 6-like</fullName>
    </submittedName>
</protein>